<evidence type="ECO:0000256" key="1">
    <source>
        <dbReference type="SAM" id="SignalP"/>
    </source>
</evidence>
<evidence type="ECO:0000313" key="3">
    <source>
        <dbReference type="Proteomes" id="UP000276133"/>
    </source>
</evidence>
<gene>
    <name evidence="2" type="ORF">BpHYR1_017659</name>
</gene>
<proteinExistence type="predicted"/>
<keyword evidence="3" id="KW-1185">Reference proteome</keyword>
<reference evidence="2 3" key="1">
    <citation type="journal article" date="2018" name="Sci. Rep.">
        <title>Genomic signatures of local adaptation to the degree of environmental predictability in rotifers.</title>
        <authorList>
            <person name="Franch-Gras L."/>
            <person name="Hahn C."/>
            <person name="Garcia-Roger E.M."/>
            <person name="Carmona M.J."/>
            <person name="Serra M."/>
            <person name="Gomez A."/>
        </authorList>
    </citation>
    <scope>NUCLEOTIDE SEQUENCE [LARGE SCALE GENOMIC DNA]</scope>
    <source>
        <strain evidence="2">HYR1</strain>
    </source>
</reference>
<dbReference type="AlphaFoldDB" id="A0A3M7RA92"/>
<comment type="caution">
    <text evidence="2">The sequence shown here is derived from an EMBL/GenBank/DDBJ whole genome shotgun (WGS) entry which is preliminary data.</text>
</comment>
<organism evidence="2 3">
    <name type="scientific">Brachionus plicatilis</name>
    <name type="common">Marine rotifer</name>
    <name type="synonym">Brachionus muelleri</name>
    <dbReference type="NCBI Taxonomy" id="10195"/>
    <lineage>
        <taxon>Eukaryota</taxon>
        <taxon>Metazoa</taxon>
        <taxon>Spiralia</taxon>
        <taxon>Gnathifera</taxon>
        <taxon>Rotifera</taxon>
        <taxon>Eurotatoria</taxon>
        <taxon>Monogononta</taxon>
        <taxon>Pseudotrocha</taxon>
        <taxon>Ploima</taxon>
        <taxon>Brachionidae</taxon>
        <taxon>Brachionus</taxon>
    </lineage>
</organism>
<dbReference type="Proteomes" id="UP000276133">
    <property type="component" value="Unassembled WGS sequence"/>
</dbReference>
<dbReference type="PANTHER" id="PTHR31497">
    <property type="entry name" value="AUTOCRINE PROLIFERATION REPRESSOR PROTEIN A"/>
    <property type="match status" value="1"/>
</dbReference>
<feature type="chain" id="PRO_5018095188" evidence="1">
    <location>
        <begin position="19"/>
        <end position="507"/>
    </location>
</feature>
<name>A0A3M7RA92_BRAPC</name>
<dbReference type="PROSITE" id="PS51257">
    <property type="entry name" value="PROKAR_LIPOPROTEIN"/>
    <property type="match status" value="1"/>
</dbReference>
<dbReference type="SUPFAM" id="SSF53474">
    <property type="entry name" value="alpha/beta-Hydrolases"/>
    <property type="match status" value="1"/>
</dbReference>
<dbReference type="InterPro" id="IPR009199">
    <property type="entry name" value="PhoPQ-act_pathogen-rel_PqaA"/>
</dbReference>
<dbReference type="InterPro" id="IPR029058">
    <property type="entry name" value="AB_hydrolase_fold"/>
</dbReference>
<sequence length="507" mass="59265">MIFKFVFTFCGLLSLVGCQYLENFVNDNSDLSIVKHELLSINSSQGFTTYTLNLTSLQWFSPQLSDRSVWWHNVFVSVPDNLDEKKPILYLIDDGRNEANDTLSERSKPFTSFSVQCKCITVIQRQIPNQPIKFTGDPENKYRIEDDIIATTFALYLYNKTLFPQETYNYVPLLFPMVKSVKRGFDETIKFLKSRKINFTEKFVVGGASKRGWTSWLVTAVDQRIIATVPIVFDLLKWNENFHNQYMSYGGGYSYALFDYYSIGSTQLLDTLNTRELLKLIDPISYIEKYRGKKFLLFTANNDQFFLPQNTRAWWRDLSIQTDNQVFIKRFPNVDHFLSDETRLAMLKNVKSFLDLINRDADTTRTLPIFNWSFENSLLFGKIEAKLSNLNEFESYSLKAYWSFSENKEKIDFRGSFLLNSNIRSSNVRWSDYSIVQDKLMPNSTIENSYKTLRVFSLFRYMAFYVDVTLKLKNSDDVFTISTDFNIMPEYYPVGDCHGKECFGNLI</sequence>
<dbReference type="PANTHER" id="PTHR31497:SF0">
    <property type="entry name" value="AUTOCRINE PROLIFERATION REPRESSOR PROTEIN A"/>
    <property type="match status" value="1"/>
</dbReference>
<dbReference type="EMBL" id="REGN01003848">
    <property type="protein sequence ID" value="RNA20460.1"/>
    <property type="molecule type" value="Genomic_DNA"/>
</dbReference>
<dbReference type="Gene3D" id="3.40.50.1820">
    <property type="entry name" value="alpha/beta hydrolase"/>
    <property type="match status" value="1"/>
</dbReference>
<feature type="signal peptide" evidence="1">
    <location>
        <begin position="1"/>
        <end position="18"/>
    </location>
</feature>
<keyword evidence="1" id="KW-0732">Signal</keyword>
<dbReference type="Pfam" id="PF10142">
    <property type="entry name" value="PhoPQ_related"/>
    <property type="match status" value="1"/>
</dbReference>
<protein>
    <submittedName>
        <fullName evidence="2">Autocrine proliferation repressor A-like</fullName>
    </submittedName>
</protein>
<evidence type="ECO:0000313" key="2">
    <source>
        <dbReference type="EMBL" id="RNA20460.1"/>
    </source>
</evidence>
<dbReference type="OrthoDB" id="2020799at2759"/>
<accession>A0A3M7RA92</accession>